<dbReference type="Gene3D" id="3.40.50.360">
    <property type="match status" value="1"/>
</dbReference>
<proteinExistence type="predicted"/>
<dbReference type="Proteomes" id="UP001595536">
    <property type="component" value="Unassembled WGS sequence"/>
</dbReference>
<dbReference type="GO" id="GO:0016491">
    <property type="term" value="F:oxidoreductase activity"/>
    <property type="evidence" value="ECO:0007669"/>
    <property type="project" value="UniProtKB-KW"/>
</dbReference>
<dbReference type="InterPro" id="IPR029039">
    <property type="entry name" value="Flavoprotein-like_sf"/>
</dbReference>
<reference evidence="3" key="1">
    <citation type="journal article" date="2019" name="Int. J. Syst. Evol. Microbiol.">
        <title>The Global Catalogue of Microorganisms (GCM) 10K type strain sequencing project: providing services to taxonomists for standard genome sequencing and annotation.</title>
        <authorList>
            <consortium name="The Broad Institute Genomics Platform"/>
            <consortium name="The Broad Institute Genome Sequencing Center for Infectious Disease"/>
            <person name="Wu L."/>
            <person name="Ma J."/>
        </authorList>
    </citation>
    <scope>NUCLEOTIDE SEQUENCE [LARGE SCALE GENOMIC DNA]</scope>
    <source>
        <strain evidence="3">CCM 7941</strain>
    </source>
</reference>
<dbReference type="InterPro" id="IPR050712">
    <property type="entry name" value="NAD(P)H-dep_reductase"/>
</dbReference>
<gene>
    <name evidence="2" type="ORF">ACFOEX_05230</name>
</gene>
<dbReference type="SUPFAM" id="SSF52218">
    <property type="entry name" value="Flavoproteins"/>
    <property type="match status" value="1"/>
</dbReference>
<comment type="caution">
    <text evidence="2">The sequence shown here is derived from an EMBL/GenBank/DDBJ whole genome shotgun (WGS) entry which is preliminary data.</text>
</comment>
<accession>A0ABV7LDB7</accession>
<dbReference type="EC" id="1.-.-.-" evidence="2"/>
<keyword evidence="3" id="KW-1185">Reference proteome</keyword>
<evidence type="ECO:0000259" key="1">
    <source>
        <dbReference type="Pfam" id="PF03358"/>
    </source>
</evidence>
<dbReference type="PANTHER" id="PTHR30543:SF21">
    <property type="entry name" value="NAD(P)H-DEPENDENT FMN REDUCTASE LOT6"/>
    <property type="match status" value="1"/>
</dbReference>
<organism evidence="2 3">
    <name type="scientific">Camelimonas abortus</name>
    <dbReference type="NCBI Taxonomy" id="1017184"/>
    <lineage>
        <taxon>Bacteria</taxon>
        <taxon>Pseudomonadati</taxon>
        <taxon>Pseudomonadota</taxon>
        <taxon>Alphaproteobacteria</taxon>
        <taxon>Hyphomicrobiales</taxon>
        <taxon>Chelatococcaceae</taxon>
        <taxon>Camelimonas</taxon>
    </lineage>
</organism>
<dbReference type="PANTHER" id="PTHR30543">
    <property type="entry name" value="CHROMATE REDUCTASE"/>
    <property type="match status" value="1"/>
</dbReference>
<dbReference type="EMBL" id="JBHRUV010000021">
    <property type="protein sequence ID" value="MFC3265763.1"/>
    <property type="molecule type" value="Genomic_DNA"/>
</dbReference>
<evidence type="ECO:0000313" key="2">
    <source>
        <dbReference type="EMBL" id="MFC3265763.1"/>
    </source>
</evidence>
<keyword evidence="2" id="KW-0560">Oxidoreductase</keyword>
<dbReference type="Pfam" id="PF03358">
    <property type="entry name" value="FMN_red"/>
    <property type="match status" value="1"/>
</dbReference>
<dbReference type="InterPro" id="IPR005025">
    <property type="entry name" value="FMN_Rdtase-like_dom"/>
</dbReference>
<name>A0ABV7LDB7_9HYPH</name>
<feature type="domain" description="NADPH-dependent FMN reductase-like" evidence="1">
    <location>
        <begin position="4"/>
        <end position="146"/>
    </location>
</feature>
<sequence length="181" mass="19188">MKTVAAVVGSVRPGSVNQQLARAVARLAEGRLAFRFIRIDDLPMYDDELWRDPPASVLRMKAEVEAADAVLFVTPEYNRSVPPLLKNAIDWGSRPYGESSWAGKPTAVIGASPGAIGTAAAQQHLKAVVAVVGGVLMGQPEVYFSAKPGLIDDSDSVTDGQTRAFLQGFVDAFAGFIGRTG</sequence>
<evidence type="ECO:0000313" key="3">
    <source>
        <dbReference type="Proteomes" id="UP001595536"/>
    </source>
</evidence>
<protein>
    <submittedName>
        <fullName evidence="2">NADPH-dependent FMN reductase</fullName>
        <ecNumber evidence="2">1.-.-.-</ecNumber>
    </submittedName>
</protein>
<dbReference type="RefSeq" id="WP_376831309.1">
    <property type="nucleotide sequence ID" value="NZ_JBHLWR010000006.1"/>
</dbReference>